<keyword evidence="7" id="KW-1185">Reference proteome</keyword>
<dbReference type="OrthoDB" id="9803735at2"/>
<dbReference type="InterPro" id="IPR000847">
    <property type="entry name" value="LysR_HTH_N"/>
</dbReference>
<comment type="similarity">
    <text evidence="1">Belongs to the LysR transcriptional regulatory family.</text>
</comment>
<dbReference type="InterPro" id="IPR036390">
    <property type="entry name" value="WH_DNA-bd_sf"/>
</dbReference>
<evidence type="ECO:0000256" key="1">
    <source>
        <dbReference type="ARBA" id="ARBA00009437"/>
    </source>
</evidence>
<dbReference type="InterPro" id="IPR036388">
    <property type="entry name" value="WH-like_DNA-bd_sf"/>
</dbReference>
<dbReference type="Gene3D" id="1.10.10.10">
    <property type="entry name" value="Winged helix-like DNA-binding domain superfamily/Winged helix DNA-binding domain"/>
    <property type="match status" value="1"/>
</dbReference>
<evidence type="ECO:0000259" key="5">
    <source>
        <dbReference type="PROSITE" id="PS50931"/>
    </source>
</evidence>
<dbReference type="PANTHER" id="PTHR30346">
    <property type="entry name" value="TRANSCRIPTIONAL DUAL REGULATOR HCAR-RELATED"/>
    <property type="match status" value="1"/>
</dbReference>
<evidence type="ECO:0000256" key="2">
    <source>
        <dbReference type="ARBA" id="ARBA00023015"/>
    </source>
</evidence>
<dbReference type="RefSeq" id="WP_139697719.1">
    <property type="nucleotide sequence ID" value="NZ_CP074074.1"/>
</dbReference>
<dbReference type="GO" id="GO:0032993">
    <property type="term" value="C:protein-DNA complex"/>
    <property type="evidence" value="ECO:0007669"/>
    <property type="project" value="TreeGrafter"/>
</dbReference>
<dbReference type="InterPro" id="IPR005119">
    <property type="entry name" value="LysR_subst-bd"/>
</dbReference>
<gene>
    <name evidence="6" type="ORF">FGF67_11020</name>
</gene>
<dbReference type="Pfam" id="PF03466">
    <property type="entry name" value="LysR_substrate"/>
    <property type="match status" value="1"/>
</dbReference>
<feature type="domain" description="HTH lysR-type" evidence="5">
    <location>
        <begin position="5"/>
        <end position="62"/>
    </location>
</feature>
<comment type="caution">
    <text evidence="6">The sequence shown here is derived from an EMBL/GenBank/DDBJ whole genome shotgun (WGS) entry which is preliminary data.</text>
</comment>
<evidence type="ECO:0000313" key="6">
    <source>
        <dbReference type="EMBL" id="TNJ43444.1"/>
    </source>
</evidence>
<accession>A0A5C4SI93</accession>
<dbReference type="Pfam" id="PF00126">
    <property type="entry name" value="HTH_1"/>
    <property type="match status" value="1"/>
</dbReference>
<name>A0A5C4SI93_9FLAO</name>
<dbReference type="GO" id="GO:0003677">
    <property type="term" value="F:DNA binding"/>
    <property type="evidence" value="ECO:0007669"/>
    <property type="project" value="UniProtKB-KW"/>
</dbReference>
<keyword evidence="4" id="KW-0804">Transcription</keyword>
<organism evidence="6 7">
    <name type="scientific">Allotamlana fucoidanivorans</name>
    <dbReference type="NCBI Taxonomy" id="2583814"/>
    <lineage>
        <taxon>Bacteria</taxon>
        <taxon>Pseudomonadati</taxon>
        <taxon>Bacteroidota</taxon>
        <taxon>Flavobacteriia</taxon>
        <taxon>Flavobacteriales</taxon>
        <taxon>Flavobacteriaceae</taxon>
        <taxon>Allotamlana</taxon>
    </lineage>
</organism>
<keyword evidence="2" id="KW-0805">Transcription regulation</keyword>
<dbReference type="PANTHER" id="PTHR30346:SF0">
    <property type="entry name" value="HCA OPERON TRANSCRIPTIONAL ACTIVATOR HCAR"/>
    <property type="match status" value="1"/>
</dbReference>
<dbReference type="PRINTS" id="PR00039">
    <property type="entry name" value="HTHLYSR"/>
</dbReference>
<evidence type="ECO:0000256" key="4">
    <source>
        <dbReference type="ARBA" id="ARBA00023163"/>
    </source>
</evidence>
<dbReference type="Proteomes" id="UP000308713">
    <property type="component" value="Unassembled WGS sequence"/>
</dbReference>
<dbReference type="SUPFAM" id="SSF46785">
    <property type="entry name" value="Winged helix' DNA-binding domain"/>
    <property type="match status" value="1"/>
</dbReference>
<dbReference type="EMBL" id="VDCS01000010">
    <property type="protein sequence ID" value="TNJ43444.1"/>
    <property type="molecule type" value="Genomic_DNA"/>
</dbReference>
<evidence type="ECO:0000313" key="7">
    <source>
        <dbReference type="Proteomes" id="UP000308713"/>
    </source>
</evidence>
<protein>
    <submittedName>
        <fullName evidence="6">LysR family transcriptional regulator</fullName>
    </submittedName>
</protein>
<sequence length="301" mass="34362">MSYQLEYRHIKYFLAVAELLHFRKAADHLFISQPGLSRQIKDLENGLGIKLFDRHNRQVKLTRAGTYLKQELSKNLKNLDIIFNHAKLLAAGKQGQLKFGYVGSAMQHIIPHLLLLLKKDHPGVLFNLKEMDNQKQLDSLLNQDIDIGFVRLERIPRGLNQTAVLSEPFCLVLPIAHQINASNFKNMTQLKGESFILFDPEYSATYYEKVMGIFDDCGFAPLVSHNTIHSGSIYKLVENGFGVSIVPKSLKDLNNPNLKFIELNNIPQRTVLSAVWNKENNNPILTHIIDLIHKNIINKRC</sequence>
<dbReference type="PROSITE" id="PS50931">
    <property type="entry name" value="HTH_LYSR"/>
    <property type="match status" value="1"/>
</dbReference>
<keyword evidence="3" id="KW-0238">DNA-binding</keyword>
<reference evidence="6 7" key="1">
    <citation type="submission" date="2019-05" db="EMBL/GenBank/DDBJ databases">
        <title>Tamlana fucoidanivorans sp. nov., isolated from the surface of algae collected from Fujian province in China.</title>
        <authorList>
            <person name="Li J."/>
        </authorList>
    </citation>
    <scope>NUCLEOTIDE SEQUENCE [LARGE SCALE GENOMIC DNA]</scope>
    <source>
        <strain evidence="6 7">CW2-9</strain>
    </source>
</reference>
<dbReference type="FunFam" id="1.10.10.10:FF:000001">
    <property type="entry name" value="LysR family transcriptional regulator"/>
    <property type="match status" value="1"/>
</dbReference>
<dbReference type="SUPFAM" id="SSF53850">
    <property type="entry name" value="Periplasmic binding protein-like II"/>
    <property type="match status" value="1"/>
</dbReference>
<dbReference type="GO" id="GO:0003700">
    <property type="term" value="F:DNA-binding transcription factor activity"/>
    <property type="evidence" value="ECO:0007669"/>
    <property type="project" value="InterPro"/>
</dbReference>
<evidence type="ECO:0000256" key="3">
    <source>
        <dbReference type="ARBA" id="ARBA00023125"/>
    </source>
</evidence>
<proteinExistence type="inferred from homology"/>
<dbReference type="Gene3D" id="3.40.190.10">
    <property type="entry name" value="Periplasmic binding protein-like II"/>
    <property type="match status" value="2"/>
</dbReference>
<dbReference type="AlphaFoldDB" id="A0A5C4SI93"/>